<evidence type="ECO:0000313" key="3">
    <source>
        <dbReference type="Proteomes" id="UP000028623"/>
    </source>
</evidence>
<keyword evidence="1" id="KW-0812">Transmembrane</keyword>
<name>A0A085BHN8_9FLAO</name>
<dbReference type="eggNOG" id="ENOG5031256">
    <property type="taxonomic scope" value="Bacteria"/>
</dbReference>
<organism evidence="2 3">
    <name type="scientific">Epilithonimonas lactis</name>
    <dbReference type="NCBI Taxonomy" id="421072"/>
    <lineage>
        <taxon>Bacteria</taxon>
        <taxon>Pseudomonadati</taxon>
        <taxon>Bacteroidota</taxon>
        <taxon>Flavobacteriia</taxon>
        <taxon>Flavobacteriales</taxon>
        <taxon>Weeksellaceae</taxon>
        <taxon>Chryseobacterium group</taxon>
        <taxon>Epilithonimonas</taxon>
    </lineage>
</organism>
<evidence type="ECO:0000313" key="2">
    <source>
        <dbReference type="EMBL" id="KFC21983.1"/>
    </source>
</evidence>
<feature type="transmembrane region" description="Helical" evidence="1">
    <location>
        <begin position="32"/>
        <end position="54"/>
    </location>
</feature>
<proteinExistence type="predicted"/>
<dbReference type="AlphaFoldDB" id="A0A085BHN8"/>
<keyword evidence="1" id="KW-1133">Transmembrane helix</keyword>
<dbReference type="EMBL" id="JPLY01000003">
    <property type="protein sequence ID" value="KFC21983.1"/>
    <property type="molecule type" value="Genomic_DNA"/>
</dbReference>
<protein>
    <submittedName>
        <fullName evidence="2">Uncharacterized protein</fullName>
    </submittedName>
</protein>
<sequence>MKKKRFLNFWEVQPSKTEEKHLLPKPEISLRFIWLFFGNQFCNFVFVMFCVSLISEAKMRRK</sequence>
<reference evidence="2 3" key="1">
    <citation type="submission" date="2014-07" db="EMBL/GenBank/DDBJ databases">
        <title>Epilithonimonas lactis LMG 22401 Genome.</title>
        <authorList>
            <person name="Pipes S.E."/>
            <person name="Stropko S.J."/>
        </authorList>
    </citation>
    <scope>NUCLEOTIDE SEQUENCE [LARGE SCALE GENOMIC DNA]</scope>
    <source>
        <strain evidence="2 3">LMG 24401</strain>
    </source>
</reference>
<evidence type="ECO:0000256" key="1">
    <source>
        <dbReference type="SAM" id="Phobius"/>
    </source>
</evidence>
<keyword evidence="1" id="KW-0472">Membrane</keyword>
<comment type="caution">
    <text evidence="2">The sequence shown here is derived from an EMBL/GenBank/DDBJ whole genome shotgun (WGS) entry which is preliminary data.</text>
</comment>
<accession>A0A085BHN8</accession>
<gene>
    <name evidence="2" type="ORF">IO89_08400</name>
</gene>
<keyword evidence="3" id="KW-1185">Reference proteome</keyword>
<dbReference type="Proteomes" id="UP000028623">
    <property type="component" value="Unassembled WGS sequence"/>
</dbReference>